<evidence type="ECO:0000259" key="7">
    <source>
        <dbReference type="PROSITE" id="PS50192"/>
    </source>
</evidence>
<evidence type="ECO:0000256" key="5">
    <source>
        <dbReference type="ARBA" id="ARBA00023136"/>
    </source>
</evidence>
<sequence length="285" mass="33192">MTTAIDTFIYLQRDIEQSFQRVQTICSSSHYDQQELNQILNHISCTLDDLQKVNQLIDSRSTLENHPVNITSNRNASHLLNLSDNENDFNEENIKFIQQKPKTEISIKDETQKNIRISYSKENEKPLLSSNSNIINTKTVLLPSFNEREDIINHIKLQYDYYKNKIQPINKETQMEIIHLDQTPEDEKNEDQIIRKQDEHLDHIHNSIISLKNLTHNINFEIDDHIQVLDNLETGMINSQNHVESLTNQTKYFIRTSTDGVGGHTCLFAIAVGLFFLIVILIIFF</sequence>
<evidence type="ECO:0000256" key="4">
    <source>
        <dbReference type="ARBA" id="ARBA00022989"/>
    </source>
</evidence>
<dbReference type="Proteomes" id="UP000663882">
    <property type="component" value="Unassembled WGS sequence"/>
</dbReference>
<comment type="caution">
    <text evidence="8">The sequence shown here is derived from an EMBL/GenBank/DDBJ whole genome shotgun (WGS) entry which is preliminary data.</text>
</comment>
<gene>
    <name evidence="8" type="ORF">RFH988_LOCUS16400</name>
</gene>
<comment type="subcellular location">
    <subcellularLocation>
        <location evidence="1">Membrane</location>
        <topology evidence="1">Single-pass membrane protein</topology>
    </subcellularLocation>
</comment>
<proteinExistence type="predicted"/>
<accession>A0A814JXK4</accession>
<keyword evidence="2" id="KW-0813">Transport</keyword>
<dbReference type="OrthoDB" id="546861at2759"/>
<dbReference type="GO" id="GO:0016020">
    <property type="term" value="C:membrane"/>
    <property type="evidence" value="ECO:0007669"/>
    <property type="project" value="UniProtKB-SubCell"/>
</dbReference>
<dbReference type="AlphaFoldDB" id="A0A814JXK4"/>
<dbReference type="PROSITE" id="PS50192">
    <property type="entry name" value="T_SNARE"/>
    <property type="match status" value="1"/>
</dbReference>
<keyword evidence="5 6" id="KW-0472">Membrane</keyword>
<dbReference type="Gene3D" id="1.20.5.110">
    <property type="match status" value="1"/>
</dbReference>
<dbReference type="EMBL" id="CAJNOO010000838">
    <property type="protein sequence ID" value="CAF1044577.1"/>
    <property type="molecule type" value="Genomic_DNA"/>
</dbReference>
<keyword evidence="4 6" id="KW-1133">Transmembrane helix</keyword>
<dbReference type="SUPFAM" id="SSF58038">
    <property type="entry name" value="SNARE fusion complex"/>
    <property type="match status" value="1"/>
</dbReference>
<dbReference type="InterPro" id="IPR000727">
    <property type="entry name" value="T_SNARE_dom"/>
</dbReference>
<evidence type="ECO:0000256" key="3">
    <source>
        <dbReference type="ARBA" id="ARBA00022692"/>
    </source>
</evidence>
<organism evidence="8 9">
    <name type="scientific">Rotaria sordida</name>
    <dbReference type="NCBI Taxonomy" id="392033"/>
    <lineage>
        <taxon>Eukaryota</taxon>
        <taxon>Metazoa</taxon>
        <taxon>Spiralia</taxon>
        <taxon>Gnathifera</taxon>
        <taxon>Rotifera</taxon>
        <taxon>Eurotatoria</taxon>
        <taxon>Bdelloidea</taxon>
        <taxon>Philodinida</taxon>
        <taxon>Philodinidae</taxon>
        <taxon>Rotaria</taxon>
    </lineage>
</organism>
<keyword evidence="3 6" id="KW-0812">Transmembrane</keyword>
<evidence type="ECO:0000313" key="8">
    <source>
        <dbReference type="EMBL" id="CAF1044577.1"/>
    </source>
</evidence>
<feature type="transmembrane region" description="Helical" evidence="6">
    <location>
        <begin position="261"/>
        <end position="284"/>
    </location>
</feature>
<dbReference type="GO" id="GO:0005794">
    <property type="term" value="C:Golgi apparatus"/>
    <property type="evidence" value="ECO:0007669"/>
    <property type="project" value="UniProtKB-ARBA"/>
</dbReference>
<evidence type="ECO:0000256" key="2">
    <source>
        <dbReference type="ARBA" id="ARBA00022448"/>
    </source>
</evidence>
<reference evidence="8" key="1">
    <citation type="submission" date="2021-02" db="EMBL/GenBank/DDBJ databases">
        <authorList>
            <person name="Nowell W R."/>
        </authorList>
    </citation>
    <scope>NUCLEOTIDE SEQUENCE</scope>
</reference>
<protein>
    <recommendedName>
        <fullName evidence="7">t-SNARE coiled-coil homology domain-containing protein</fullName>
    </recommendedName>
</protein>
<dbReference type="PANTHER" id="PTHR12791">
    <property type="entry name" value="GOLGI SNARE BET1-RELATED"/>
    <property type="match status" value="1"/>
</dbReference>
<evidence type="ECO:0000256" key="1">
    <source>
        <dbReference type="ARBA" id="ARBA00004167"/>
    </source>
</evidence>
<name>A0A814JXK4_9BILA</name>
<evidence type="ECO:0000256" key="6">
    <source>
        <dbReference type="SAM" id="Phobius"/>
    </source>
</evidence>
<feature type="domain" description="T-SNARE coiled-coil homology" evidence="7">
    <location>
        <begin position="191"/>
        <end position="253"/>
    </location>
</feature>
<evidence type="ECO:0000313" key="9">
    <source>
        <dbReference type="Proteomes" id="UP000663882"/>
    </source>
</evidence>